<organism evidence="2 3">
    <name type="scientific">Melanomma pulvis-pyrius CBS 109.77</name>
    <dbReference type="NCBI Taxonomy" id="1314802"/>
    <lineage>
        <taxon>Eukaryota</taxon>
        <taxon>Fungi</taxon>
        <taxon>Dikarya</taxon>
        <taxon>Ascomycota</taxon>
        <taxon>Pezizomycotina</taxon>
        <taxon>Dothideomycetes</taxon>
        <taxon>Pleosporomycetidae</taxon>
        <taxon>Pleosporales</taxon>
        <taxon>Melanommataceae</taxon>
        <taxon>Melanomma</taxon>
    </lineage>
</organism>
<feature type="region of interest" description="Disordered" evidence="1">
    <location>
        <begin position="119"/>
        <end position="139"/>
    </location>
</feature>
<accession>A0A6A6X0Y0</accession>
<evidence type="ECO:0000256" key="1">
    <source>
        <dbReference type="SAM" id="MobiDB-lite"/>
    </source>
</evidence>
<keyword evidence="3" id="KW-1185">Reference proteome</keyword>
<feature type="region of interest" description="Disordered" evidence="1">
    <location>
        <begin position="145"/>
        <end position="164"/>
    </location>
</feature>
<name>A0A6A6X0Y0_9PLEO</name>
<dbReference type="AlphaFoldDB" id="A0A6A6X0Y0"/>
<evidence type="ECO:0000313" key="3">
    <source>
        <dbReference type="Proteomes" id="UP000799757"/>
    </source>
</evidence>
<gene>
    <name evidence="2" type="ORF">K505DRAFT_252118</name>
</gene>
<dbReference type="Proteomes" id="UP000799757">
    <property type="component" value="Unassembled WGS sequence"/>
</dbReference>
<dbReference type="EMBL" id="MU002099">
    <property type="protein sequence ID" value="KAF2790006.1"/>
    <property type="molecule type" value="Genomic_DNA"/>
</dbReference>
<reference evidence="2" key="1">
    <citation type="journal article" date="2020" name="Stud. Mycol.">
        <title>101 Dothideomycetes genomes: a test case for predicting lifestyles and emergence of pathogens.</title>
        <authorList>
            <person name="Haridas S."/>
            <person name="Albert R."/>
            <person name="Binder M."/>
            <person name="Bloem J."/>
            <person name="Labutti K."/>
            <person name="Salamov A."/>
            <person name="Andreopoulos B."/>
            <person name="Baker S."/>
            <person name="Barry K."/>
            <person name="Bills G."/>
            <person name="Bluhm B."/>
            <person name="Cannon C."/>
            <person name="Castanera R."/>
            <person name="Culley D."/>
            <person name="Daum C."/>
            <person name="Ezra D."/>
            <person name="Gonzalez J."/>
            <person name="Henrissat B."/>
            <person name="Kuo A."/>
            <person name="Liang C."/>
            <person name="Lipzen A."/>
            <person name="Lutzoni F."/>
            <person name="Magnuson J."/>
            <person name="Mondo S."/>
            <person name="Nolan M."/>
            <person name="Ohm R."/>
            <person name="Pangilinan J."/>
            <person name="Park H.-J."/>
            <person name="Ramirez L."/>
            <person name="Alfaro M."/>
            <person name="Sun H."/>
            <person name="Tritt A."/>
            <person name="Yoshinaga Y."/>
            <person name="Zwiers L.-H."/>
            <person name="Turgeon B."/>
            <person name="Goodwin S."/>
            <person name="Spatafora J."/>
            <person name="Crous P."/>
            <person name="Grigoriev I."/>
        </authorList>
    </citation>
    <scope>NUCLEOTIDE SEQUENCE</scope>
    <source>
        <strain evidence="2">CBS 109.77</strain>
    </source>
</reference>
<dbReference type="OrthoDB" id="3933435at2759"/>
<protein>
    <submittedName>
        <fullName evidence="2">Uncharacterized protein</fullName>
    </submittedName>
</protein>
<sequence length="274" mass="31668">MCKVVQFTFECGHHLKLRKSRCLGKVSKQRKIGPKAACCAEAYLTTKLSFDCGECQQILWEKAWNYKLERAKEFQSHLVKAGLPGAYKVSQEINNMEQEHSQEAWNIRQKFPPIHKVPIERVEPSTETQRESNLRKEVRPEDVVVVDQKREEANDDGEGFWTSTDSFQDQSLALHNTDSSWVDNFLAPQDTELPESPGDGFDFGSNAWDWSDHGEDSSETPSDPSFDRMRHELLDYKLSDPDKYYRHWLRVCRMERQHFEDVTGRVISLPGKGG</sequence>
<feature type="region of interest" description="Disordered" evidence="1">
    <location>
        <begin position="188"/>
        <end position="226"/>
    </location>
</feature>
<proteinExistence type="predicted"/>
<evidence type="ECO:0000313" key="2">
    <source>
        <dbReference type="EMBL" id="KAF2790006.1"/>
    </source>
</evidence>